<protein>
    <submittedName>
        <fullName evidence="3">Uncharacterized protein</fullName>
    </submittedName>
</protein>
<feature type="coiled-coil region" evidence="1">
    <location>
        <begin position="63"/>
        <end position="97"/>
    </location>
</feature>
<dbReference type="AlphaFoldDB" id="A0ABD2PLN5"/>
<dbReference type="EMBL" id="JBJKFK010005239">
    <property type="protein sequence ID" value="KAL3308435.1"/>
    <property type="molecule type" value="Genomic_DNA"/>
</dbReference>
<proteinExistence type="predicted"/>
<organism evidence="3 4">
    <name type="scientific">Cichlidogyrus casuarinus</name>
    <dbReference type="NCBI Taxonomy" id="1844966"/>
    <lineage>
        <taxon>Eukaryota</taxon>
        <taxon>Metazoa</taxon>
        <taxon>Spiralia</taxon>
        <taxon>Lophotrochozoa</taxon>
        <taxon>Platyhelminthes</taxon>
        <taxon>Monogenea</taxon>
        <taxon>Monopisthocotylea</taxon>
        <taxon>Dactylogyridea</taxon>
        <taxon>Ancyrocephalidae</taxon>
        <taxon>Cichlidogyrus</taxon>
    </lineage>
</organism>
<feature type="region of interest" description="Disordered" evidence="2">
    <location>
        <begin position="155"/>
        <end position="182"/>
    </location>
</feature>
<evidence type="ECO:0000256" key="2">
    <source>
        <dbReference type="SAM" id="MobiDB-lite"/>
    </source>
</evidence>
<keyword evidence="4" id="KW-1185">Reference proteome</keyword>
<feature type="compositionally biased region" description="Polar residues" evidence="2">
    <location>
        <begin position="110"/>
        <end position="119"/>
    </location>
</feature>
<evidence type="ECO:0000313" key="3">
    <source>
        <dbReference type="EMBL" id="KAL3308435.1"/>
    </source>
</evidence>
<dbReference type="Proteomes" id="UP001626550">
    <property type="component" value="Unassembled WGS sequence"/>
</dbReference>
<name>A0ABD2PLN5_9PLAT</name>
<sequence length="198" mass="23058">MLAIKKILKDTRLERDELLSTKQKYDRIQACDRLLTGTEEEINEVRMKYTSNNNDPEGLWLLVDSMRRQADLKQSKLDAFKREYLSLKKQKDALSHENLRLKEMIANRVSTTTPVQKSSKVLERNSPDTPTALAAPTPDRFRVNAFNLHRLTENEFEGETNSRSHLFPRNPDVQPNRNRTQNANLPVPIKRMKIRIGF</sequence>
<evidence type="ECO:0000313" key="4">
    <source>
        <dbReference type="Proteomes" id="UP001626550"/>
    </source>
</evidence>
<accession>A0ABD2PLN5</accession>
<reference evidence="3 4" key="1">
    <citation type="submission" date="2024-11" db="EMBL/GenBank/DDBJ databases">
        <title>Adaptive evolution of stress response genes in parasites aligns with host niche diversity.</title>
        <authorList>
            <person name="Hahn C."/>
            <person name="Resl P."/>
        </authorList>
    </citation>
    <scope>NUCLEOTIDE SEQUENCE [LARGE SCALE GENOMIC DNA]</scope>
    <source>
        <strain evidence="3">EGGRZ-B1_66</strain>
        <tissue evidence="3">Body</tissue>
    </source>
</reference>
<feature type="region of interest" description="Disordered" evidence="2">
    <location>
        <begin position="110"/>
        <end position="136"/>
    </location>
</feature>
<feature type="compositionally biased region" description="Polar residues" evidence="2">
    <location>
        <begin position="173"/>
        <end position="182"/>
    </location>
</feature>
<evidence type="ECO:0000256" key="1">
    <source>
        <dbReference type="SAM" id="Coils"/>
    </source>
</evidence>
<gene>
    <name evidence="3" type="ORF">Ciccas_013035</name>
</gene>
<comment type="caution">
    <text evidence="3">The sequence shown here is derived from an EMBL/GenBank/DDBJ whole genome shotgun (WGS) entry which is preliminary data.</text>
</comment>
<keyword evidence="1" id="KW-0175">Coiled coil</keyword>